<dbReference type="PANTHER" id="PTHR42841">
    <property type="entry name" value="AMINE OXIDASE"/>
    <property type="match status" value="1"/>
</dbReference>
<gene>
    <name evidence="2" type="ORF">AArcSl_0526</name>
</gene>
<dbReference type="InterPro" id="IPR036188">
    <property type="entry name" value="FAD/NAD-bd_sf"/>
</dbReference>
<protein>
    <submittedName>
        <fullName evidence="2">Phytoene dehydrogenase</fullName>
    </submittedName>
</protein>
<evidence type="ECO:0000313" key="2">
    <source>
        <dbReference type="EMBL" id="AUX08177.1"/>
    </source>
</evidence>
<dbReference type="Pfam" id="PF01593">
    <property type="entry name" value="Amino_oxidase"/>
    <property type="match status" value="1"/>
</dbReference>
<keyword evidence="3" id="KW-1185">Reference proteome</keyword>
<organism evidence="2 3">
    <name type="scientific">Halalkaliarchaeum desulfuricum</name>
    <dbReference type="NCBI Taxonomy" id="2055893"/>
    <lineage>
        <taxon>Archaea</taxon>
        <taxon>Methanobacteriati</taxon>
        <taxon>Methanobacteriota</taxon>
        <taxon>Stenosarchaea group</taxon>
        <taxon>Halobacteria</taxon>
        <taxon>Halobacteriales</taxon>
        <taxon>Haloferacaceae</taxon>
        <taxon>Halalkaliarchaeum</taxon>
    </lineage>
</organism>
<accession>A0A343TGF5</accession>
<evidence type="ECO:0000259" key="1">
    <source>
        <dbReference type="Pfam" id="PF01593"/>
    </source>
</evidence>
<dbReference type="GeneID" id="37876863"/>
<reference evidence="3" key="1">
    <citation type="submission" date="2017-11" db="EMBL/GenBank/DDBJ databases">
        <title>Phenotypic and genomic properties of facultatively anaerobic sulfur-reducing natronoarchaea from hypersaline soda lakes.</title>
        <authorList>
            <person name="Sorokin D.Y."/>
            <person name="Kublanov I.V."/>
            <person name="Roman P."/>
            <person name="Sinninghe Damste J.S."/>
            <person name="Golyshin P.N."/>
            <person name="Rojo D."/>
            <person name="Ciordia S."/>
            <person name="Mena M.D.C."/>
            <person name="Ferrer M."/>
            <person name="Messina E."/>
            <person name="Smedile F."/>
            <person name="La Spada G."/>
            <person name="La Cono V."/>
            <person name="Yakimov M.M."/>
        </authorList>
    </citation>
    <scope>NUCLEOTIDE SEQUENCE [LARGE SCALE GENOMIC DNA]</scope>
    <source>
        <strain evidence="3">AArc-Sl</strain>
    </source>
</reference>
<sequence length="446" mass="48363">MTDDVIVVGGGLAGLVATRRLAERGADVTLLERRETVGGRVRSRQRDGFTLDRGFQVLFTGYPAVKRELDLEALDLRRFKPGAIIARPSERSVLSDPLRDPTAAVESLFNHEIPLSDKLRTLLLRRELRSRDLASIFEGRDTDIRSFLREWGFSEAYVNNFVAPFYGGITLDRSLSTSKRVFEYTFAVLSEGHTAVPADGMGAITAQLADRATAAGATIETDRRITGVDPTDDGTVEVRTPEGVRRATAAIVATDPRAAADLTGIESVPTDGRASVTQYYSLPAGAGPGTDRRLLLNAKGGAESEGDAATGGEVPGVDTPNTIVPLTEAAPEYAPGDRELLCATFLGERPVEVGDGELFERAQRTLESWYPERTFGGLERVWTDRIRFGQFRQPPGIHETLPDVRDPDGSVYLAGEYTQWSSIQGAMESGRVAAEAVLADEFGDSQ</sequence>
<dbReference type="SUPFAM" id="SSF51905">
    <property type="entry name" value="FAD/NAD(P)-binding domain"/>
    <property type="match status" value="1"/>
</dbReference>
<dbReference type="InterPro" id="IPR002937">
    <property type="entry name" value="Amino_oxidase"/>
</dbReference>
<dbReference type="EMBL" id="CP025066">
    <property type="protein sequence ID" value="AUX08177.1"/>
    <property type="molecule type" value="Genomic_DNA"/>
</dbReference>
<dbReference type="Gene3D" id="3.50.50.60">
    <property type="entry name" value="FAD/NAD(P)-binding domain"/>
    <property type="match status" value="2"/>
</dbReference>
<dbReference type="PRINTS" id="PR00411">
    <property type="entry name" value="PNDRDTASEI"/>
</dbReference>
<dbReference type="GO" id="GO:0016491">
    <property type="term" value="F:oxidoreductase activity"/>
    <property type="evidence" value="ECO:0007669"/>
    <property type="project" value="InterPro"/>
</dbReference>
<dbReference type="KEGG" id="hdf:AArcSl_0526"/>
<dbReference type="RefSeq" id="WP_119814629.1">
    <property type="nucleotide sequence ID" value="NZ_CP025066.1"/>
</dbReference>
<proteinExistence type="predicted"/>
<evidence type="ECO:0000313" key="3">
    <source>
        <dbReference type="Proteomes" id="UP000263012"/>
    </source>
</evidence>
<dbReference type="Proteomes" id="UP000263012">
    <property type="component" value="Chromosome"/>
</dbReference>
<name>A0A343TGF5_9EURY</name>
<dbReference type="AlphaFoldDB" id="A0A343TGF5"/>
<feature type="domain" description="Amine oxidase" evidence="1">
    <location>
        <begin position="12"/>
        <end position="438"/>
    </location>
</feature>
<dbReference type="OrthoDB" id="202781at2157"/>